<dbReference type="EMBL" id="KU643138">
    <property type="protein sequence ID" value="AOF40230.1"/>
    <property type="molecule type" value="mRNA"/>
</dbReference>
<protein>
    <submittedName>
        <fullName evidence="2">Venom peptide HtAMP5</fullName>
    </submittedName>
</protein>
<name>A0A1B3IJ54_9SCOR</name>
<reference evidence="2" key="1">
    <citation type="journal article" date="2016" name="J. Proteomics">
        <title>Transcriptomic analysis of the venom glands from the scorpion Hadogenes troglodytes revealed unique and extremely high diversity of the venom peptides.</title>
        <authorList>
            <person name="Zhong J."/>
            <person name="Zeng X.C."/>
            <person name="Zeng X."/>
            <person name="Nie Y."/>
            <person name="Zhang L."/>
            <person name="Wu S."/>
            <person name="Bao A."/>
        </authorList>
    </citation>
    <scope>NUCLEOTIDE SEQUENCE</scope>
</reference>
<sequence length="69" mass="7851">MKAQFAILVISMMLLQLIVQTESGFLGNLWEGIKTAFGKRGLRNLDDSQDLLDSDTSDADLRMLRDMFR</sequence>
<evidence type="ECO:0000313" key="2">
    <source>
        <dbReference type="EMBL" id="AOF40230.1"/>
    </source>
</evidence>
<feature type="signal peptide" evidence="1">
    <location>
        <begin position="1"/>
        <end position="23"/>
    </location>
</feature>
<evidence type="ECO:0000256" key="1">
    <source>
        <dbReference type="SAM" id="SignalP"/>
    </source>
</evidence>
<dbReference type="AlphaFoldDB" id="A0A1B3IJ54"/>
<feature type="chain" id="PRO_5008548559" evidence="1">
    <location>
        <begin position="24"/>
        <end position="69"/>
    </location>
</feature>
<accession>A0A1B3IJ54</accession>
<keyword evidence="1" id="KW-0732">Signal</keyword>
<proteinExistence type="evidence at transcript level"/>
<organism evidence="2">
    <name type="scientific">Hadogenes troglodytes</name>
    <dbReference type="NCBI Taxonomy" id="1577150"/>
    <lineage>
        <taxon>Eukaryota</taxon>
        <taxon>Metazoa</taxon>
        <taxon>Ecdysozoa</taxon>
        <taxon>Arthropoda</taxon>
        <taxon>Chelicerata</taxon>
        <taxon>Arachnida</taxon>
        <taxon>Scorpiones</taxon>
        <taxon>Iurida</taxon>
        <taxon>Scorpionoidea</taxon>
        <taxon>Hemiscorpiidae</taxon>
        <taxon>Hadogenes</taxon>
    </lineage>
</organism>